<gene>
    <name evidence="2" type="ORF">ABS764_01105</name>
</gene>
<dbReference type="InterPro" id="IPR027268">
    <property type="entry name" value="Peptidase_M4/M1_CTD_sf"/>
</dbReference>
<evidence type="ECO:0000256" key="1">
    <source>
        <dbReference type="SAM" id="SignalP"/>
    </source>
</evidence>
<dbReference type="Proteomes" id="UP001629260">
    <property type="component" value="Unassembled WGS sequence"/>
</dbReference>
<name>A0ABW8XNE3_9FLAO</name>
<dbReference type="Gene3D" id="1.10.390.10">
    <property type="entry name" value="Neutral Protease Domain 2"/>
    <property type="match status" value="1"/>
</dbReference>
<keyword evidence="2" id="KW-0645">Protease</keyword>
<evidence type="ECO:0000313" key="3">
    <source>
        <dbReference type="Proteomes" id="UP001629260"/>
    </source>
</evidence>
<dbReference type="RefSeq" id="WP_408079091.1">
    <property type="nucleotide sequence ID" value="NZ_JBELQA010000001.1"/>
</dbReference>
<accession>A0ABW8XNE3</accession>
<dbReference type="GO" id="GO:0004177">
    <property type="term" value="F:aminopeptidase activity"/>
    <property type="evidence" value="ECO:0007669"/>
    <property type="project" value="UniProtKB-KW"/>
</dbReference>
<keyword evidence="2" id="KW-0031">Aminopeptidase</keyword>
<keyword evidence="1" id="KW-0732">Signal</keyword>
<organism evidence="2 3">
    <name type="scientific">Flavobacterium plantiphilum</name>
    <dbReference type="NCBI Taxonomy" id="3163297"/>
    <lineage>
        <taxon>Bacteria</taxon>
        <taxon>Pseudomonadati</taxon>
        <taxon>Bacteroidota</taxon>
        <taxon>Flavobacteriia</taxon>
        <taxon>Flavobacteriales</taxon>
        <taxon>Flavobacteriaceae</taxon>
        <taxon>Flavobacterium</taxon>
    </lineage>
</organism>
<keyword evidence="3" id="KW-1185">Reference proteome</keyword>
<proteinExistence type="predicted"/>
<reference evidence="2 3" key="1">
    <citation type="submission" date="2024-06" db="EMBL/GenBank/DDBJ databases">
        <authorList>
            <person name="Kaempfer P."/>
            <person name="Viver T."/>
        </authorList>
    </citation>
    <scope>NUCLEOTIDE SEQUENCE [LARGE SCALE GENOMIC DNA]</scope>
    <source>
        <strain evidence="2 3">ST-87</strain>
    </source>
</reference>
<dbReference type="PROSITE" id="PS51257">
    <property type="entry name" value="PROKAR_LIPOPROTEIN"/>
    <property type="match status" value="1"/>
</dbReference>
<feature type="chain" id="PRO_5045617168" evidence="1">
    <location>
        <begin position="24"/>
        <end position="945"/>
    </location>
</feature>
<sequence>MNIIFRFSFAYVLFFACACSVTAQNSNRLWVEIDTEVHRLDIRQEIDYYNSSTDTISEIVLNDWNNAYADVKTPLAERFSDEFYRGFHLAKEEERGKTSNITITDNNKTLLSWKRTEKNPDIVVIQLLNKLAPNQKIKLRLKYTVKIPSSKFTKFGYDDLGNMYLKSWFLTPARYENHDFVVYNNENLDDIANTVTDYDLELKLAKGFTVTTDLNTTEEISNNDYAVYKLSGKNRVDFELFIEPKSSFTNFKSERFEVITNLDGDKVVPEDQAKAIDCVVRFVKNNIGDYPFEKIVVSQTDYERNPFYGLSQLPSLIRPFTDEFTYELKFLKTYLNVFLNNSLFINNRKESWIHNGIQVFIMMKYIEENYPDAKMLGKAATFRLLKSYNLTNLDFNEQYSYFYMLMARKNLDQELGAPKNYLIKFNEQIASKYRAGLSLRFLENYSENNAVSSSIRMFYTENKTKQTSESDFENILKRQTAKEIDWFFKTIIHSRDLIDYKFNKVSKTNDSIYFSLKNKTNVNNVPVPVYGIKNGEIVFKKWLEPATNDSVYSIKRNDANKIVLNYKNEVPEYNLRNNWKSLKPFFPNNRPIKFVFMKDLEDPFYNQVLYVPTLEYNLYDGLIPGMRLHNKTILDKPFIFDINPAYSTNTNTFSGSGSFTINQNYRSSRLYNVKYSLSGSYFHYAPDAFYTRFNPNIQIRIRENDFRDNRKQLIYLRQVMVNREKSAIISNDNSSENYSVFNAKYFNTKTEVTAHSNFVSDVQLSDKFGKIATEFEYRKLFENNRQINLRFYAGTFLYNKSNSDFFNFALDRPTDYLFDYGYYGRSESSGFFSQQLIIAEGGFKSKLDTAFANQWISTLNAGYTIWNWIEVYGDIGVLKNRTKNPVFAFDSGIRLNLVTDYFELYLPVYSSNGWEIGQKNYNEKIRFIITFSPKILVNLFNRKWF</sequence>
<feature type="signal peptide" evidence="1">
    <location>
        <begin position="1"/>
        <end position="23"/>
    </location>
</feature>
<protein>
    <submittedName>
        <fullName evidence="2">Aminopeptidase</fullName>
    </submittedName>
</protein>
<keyword evidence="2" id="KW-0378">Hydrolase</keyword>
<comment type="caution">
    <text evidence="2">The sequence shown here is derived from an EMBL/GenBank/DDBJ whole genome shotgun (WGS) entry which is preliminary data.</text>
</comment>
<evidence type="ECO:0000313" key="2">
    <source>
        <dbReference type="EMBL" id="MFL9829436.1"/>
    </source>
</evidence>
<dbReference type="EMBL" id="JBELQA010000001">
    <property type="protein sequence ID" value="MFL9829436.1"/>
    <property type="molecule type" value="Genomic_DNA"/>
</dbReference>